<dbReference type="PANTHER" id="PTHR43085">
    <property type="entry name" value="HEXOKINASE FAMILY MEMBER"/>
    <property type="match status" value="1"/>
</dbReference>
<keyword evidence="2" id="KW-0808">Transferase</keyword>
<dbReference type="InterPro" id="IPR002173">
    <property type="entry name" value="Carboh/pur_kinase_PfkB_CS"/>
</dbReference>
<dbReference type="PANTHER" id="PTHR43085:SF54">
    <property type="entry name" value="PUTATIVE-RELATED"/>
    <property type="match status" value="1"/>
</dbReference>
<dbReference type="SUPFAM" id="SSF53613">
    <property type="entry name" value="Ribokinase-like"/>
    <property type="match status" value="1"/>
</dbReference>
<dbReference type="AlphaFoldDB" id="A0A918JI38"/>
<dbReference type="Pfam" id="PF00294">
    <property type="entry name" value="PfkB"/>
    <property type="match status" value="1"/>
</dbReference>
<comment type="similarity">
    <text evidence="1">Belongs to the carbohydrate kinase PfkB family.</text>
</comment>
<proteinExistence type="inferred from homology"/>
<reference evidence="5" key="2">
    <citation type="submission" date="2020-09" db="EMBL/GenBank/DDBJ databases">
        <authorList>
            <person name="Sun Q."/>
            <person name="Kim S."/>
        </authorList>
    </citation>
    <scope>NUCLEOTIDE SEQUENCE</scope>
    <source>
        <strain evidence="5">KCTC 22164</strain>
    </source>
</reference>
<dbReference type="PROSITE" id="PS00584">
    <property type="entry name" value="PFKB_KINASES_2"/>
    <property type="match status" value="1"/>
</dbReference>
<reference evidence="5" key="1">
    <citation type="journal article" date="2014" name="Int. J. Syst. Evol. Microbiol.">
        <title>Complete genome sequence of Corynebacterium casei LMG S-19264T (=DSM 44701T), isolated from a smear-ripened cheese.</title>
        <authorList>
            <consortium name="US DOE Joint Genome Institute (JGI-PGF)"/>
            <person name="Walter F."/>
            <person name="Albersmeier A."/>
            <person name="Kalinowski J."/>
            <person name="Ruckert C."/>
        </authorList>
    </citation>
    <scope>NUCLEOTIDE SEQUENCE</scope>
    <source>
        <strain evidence="5">KCTC 22164</strain>
    </source>
</reference>
<dbReference type="Proteomes" id="UP000631300">
    <property type="component" value="Unassembled WGS sequence"/>
</dbReference>
<keyword evidence="6" id="KW-1185">Reference proteome</keyword>
<dbReference type="InterPro" id="IPR011611">
    <property type="entry name" value="PfkB_dom"/>
</dbReference>
<evidence type="ECO:0000259" key="4">
    <source>
        <dbReference type="Pfam" id="PF00294"/>
    </source>
</evidence>
<evidence type="ECO:0000256" key="1">
    <source>
        <dbReference type="ARBA" id="ARBA00010688"/>
    </source>
</evidence>
<dbReference type="InterPro" id="IPR029056">
    <property type="entry name" value="Ribokinase-like"/>
</dbReference>
<dbReference type="InterPro" id="IPR050306">
    <property type="entry name" value="PfkB_Carbo_kinase"/>
</dbReference>
<keyword evidence="3 5" id="KW-0418">Kinase</keyword>
<dbReference type="EMBL" id="BMXP01000002">
    <property type="protein sequence ID" value="GGW81829.1"/>
    <property type="molecule type" value="Genomic_DNA"/>
</dbReference>
<feature type="domain" description="Carbohydrate kinase PfkB" evidence="4">
    <location>
        <begin position="1"/>
        <end position="260"/>
    </location>
</feature>
<evidence type="ECO:0000256" key="3">
    <source>
        <dbReference type="ARBA" id="ARBA00022777"/>
    </source>
</evidence>
<sequence length="273" mass="30181">MGGQAEFLGAVGKDAFGDYLIDTLKKYYVGVSGVQKVSVPTTLAFVTLQDDGEREFIFNRGADAEFTVEKQSDWDKFSNAIFHFGSATAFLEGSLQNAYFAMAERCRDNNLVCFDPNYRVDLWKNRLEIFKAKCNAFFKLADMVKVSEEELQLLTGEPDLQMGCNVIHEFGVDIIFVTMGNKGCHLSTHEEARTVAAFKINAIDTTGAGDAFIGAMLYKLSSFDSVDDLTFNELQTAVIFAQKVSATVCEKMGAMTALPTESEVQTREFEAAD</sequence>
<dbReference type="CDD" id="cd01167">
    <property type="entry name" value="bac_FRK"/>
    <property type="match status" value="1"/>
</dbReference>
<evidence type="ECO:0000313" key="6">
    <source>
        <dbReference type="Proteomes" id="UP000631300"/>
    </source>
</evidence>
<gene>
    <name evidence="5" type="primary">ydjE</name>
    <name evidence="5" type="ORF">GCM10007391_13810</name>
</gene>
<dbReference type="GO" id="GO:0016301">
    <property type="term" value="F:kinase activity"/>
    <property type="evidence" value="ECO:0007669"/>
    <property type="project" value="UniProtKB-KW"/>
</dbReference>
<accession>A0A918JI38</accession>
<evidence type="ECO:0000256" key="2">
    <source>
        <dbReference type="ARBA" id="ARBA00022679"/>
    </source>
</evidence>
<comment type="caution">
    <text evidence="5">The sequence shown here is derived from an EMBL/GenBank/DDBJ whole genome shotgun (WGS) entry which is preliminary data.</text>
</comment>
<name>A0A918JI38_9ALTE</name>
<protein>
    <submittedName>
        <fullName evidence="5">Sugar kinase YdjE</fullName>
    </submittedName>
</protein>
<organism evidence="5 6">
    <name type="scientific">Alteromonas halophila</name>
    <dbReference type="NCBI Taxonomy" id="516698"/>
    <lineage>
        <taxon>Bacteria</taxon>
        <taxon>Pseudomonadati</taxon>
        <taxon>Pseudomonadota</taxon>
        <taxon>Gammaproteobacteria</taxon>
        <taxon>Alteromonadales</taxon>
        <taxon>Alteromonadaceae</taxon>
        <taxon>Alteromonas/Salinimonas group</taxon>
        <taxon>Alteromonas</taxon>
    </lineage>
</organism>
<dbReference type="Gene3D" id="3.40.1190.20">
    <property type="match status" value="1"/>
</dbReference>
<evidence type="ECO:0000313" key="5">
    <source>
        <dbReference type="EMBL" id="GGW81829.1"/>
    </source>
</evidence>